<evidence type="ECO:0000259" key="2">
    <source>
        <dbReference type="Pfam" id="PF08787"/>
    </source>
</evidence>
<dbReference type="AlphaFoldDB" id="A0A937UN49"/>
<sequence length="321" mass="33359">MTSASPDGGPPPPPAGRRRLPRARGPLGAALLLATLTGCLAEPPPMTGGVPVMGHPVVSHPPHDGQGGSGQGGSGSATAGAAAGGPPSPVAGVGETAPPPARLLDLSPWKLTLPLTSAPGAEPGNGVTAVQVRWPALRDFVLDPYFAAAAGGEGVRFRAPVEGATTPGSSYPRSELREMTRSGEHAAWSSTSGVHVLFLRQAITNVPSAQPKVVAGQIHDGDGYVLMIRLEGDRLFVQYDGQDLVDLDTDYRLGEVFTVRLVVADGMVAIEYNHRTRATIPLRRSGLYFKAGCYTQSNLAQGDPPGAYGEVVLYDARVWHG</sequence>
<organism evidence="3 4">
    <name type="scientific">Frankia nepalensis</name>
    <dbReference type="NCBI Taxonomy" id="1836974"/>
    <lineage>
        <taxon>Bacteria</taxon>
        <taxon>Bacillati</taxon>
        <taxon>Actinomycetota</taxon>
        <taxon>Actinomycetes</taxon>
        <taxon>Frankiales</taxon>
        <taxon>Frankiaceae</taxon>
        <taxon>Frankia</taxon>
    </lineage>
</organism>
<feature type="domain" description="Alginate lyase 2" evidence="2">
    <location>
        <begin position="104"/>
        <end position="320"/>
    </location>
</feature>
<keyword evidence="4" id="KW-1185">Reference proteome</keyword>
<dbReference type="Gene3D" id="2.60.120.200">
    <property type="match status" value="1"/>
</dbReference>
<proteinExistence type="predicted"/>
<feature type="region of interest" description="Disordered" evidence="1">
    <location>
        <begin position="1"/>
        <end position="26"/>
    </location>
</feature>
<dbReference type="InterPro" id="IPR014895">
    <property type="entry name" value="Alginate_lyase_2"/>
</dbReference>
<dbReference type="InterPro" id="IPR013320">
    <property type="entry name" value="ConA-like_dom_sf"/>
</dbReference>
<evidence type="ECO:0000256" key="1">
    <source>
        <dbReference type="SAM" id="MobiDB-lite"/>
    </source>
</evidence>
<protein>
    <submittedName>
        <fullName evidence="3">Polysaccharide lyase family 7 protein</fullName>
    </submittedName>
</protein>
<evidence type="ECO:0000313" key="4">
    <source>
        <dbReference type="Proteomes" id="UP000604475"/>
    </source>
</evidence>
<feature type="compositionally biased region" description="Low complexity" evidence="1">
    <location>
        <begin position="76"/>
        <end position="94"/>
    </location>
</feature>
<keyword evidence="3" id="KW-0456">Lyase</keyword>
<name>A0A937UN49_9ACTN</name>
<dbReference type="Proteomes" id="UP000604475">
    <property type="component" value="Unassembled WGS sequence"/>
</dbReference>
<dbReference type="Pfam" id="PF08787">
    <property type="entry name" value="Alginate_lyase2"/>
    <property type="match status" value="1"/>
</dbReference>
<reference evidence="3" key="1">
    <citation type="submission" date="2020-12" db="EMBL/GenBank/DDBJ databases">
        <title>Genomic characterization of non-nitrogen-fixing Frankia strains.</title>
        <authorList>
            <person name="Carlos-Shanley C."/>
            <person name="Guerra T."/>
            <person name="Hahn D."/>
        </authorList>
    </citation>
    <scope>NUCLEOTIDE SEQUENCE</scope>
    <source>
        <strain evidence="3">CN6</strain>
    </source>
</reference>
<feature type="compositionally biased region" description="Low complexity" evidence="1">
    <location>
        <begin position="47"/>
        <end position="60"/>
    </location>
</feature>
<evidence type="ECO:0000313" key="3">
    <source>
        <dbReference type="EMBL" id="MBL7629504.1"/>
    </source>
</evidence>
<feature type="region of interest" description="Disordered" evidence="1">
    <location>
        <begin position="47"/>
        <end position="101"/>
    </location>
</feature>
<accession>A0A937UN49</accession>
<dbReference type="GO" id="GO:0016829">
    <property type="term" value="F:lyase activity"/>
    <property type="evidence" value="ECO:0007669"/>
    <property type="project" value="UniProtKB-KW"/>
</dbReference>
<feature type="compositionally biased region" description="Gly residues" evidence="1">
    <location>
        <begin position="65"/>
        <end position="75"/>
    </location>
</feature>
<comment type="caution">
    <text evidence="3">The sequence shown here is derived from an EMBL/GenBank/DDBJ whole genome shotgun (WGS) entry which is preliminary data.</text>
</comment>
<dbReference type="EMBL" id="JAEACQ010000230">
    <property type="protein sequence ID" value="MBL7629504.1"/>
    <property type="molecule type" value="Genomic_DNA"/>
</dbReference>
<dbReference type="RefSeq" id="WP_203004836.1">
    <property type="nucleotide sequence ID" value="NZ_JADWYU010000043.1"/>
</dbReference>
<dbReference type="SUPFAM" id="SSF49899">
    <property type="entry name" value="Concanavalin A-like lectins/glucanases"/>
    <property type="match status" value="1"/>
</dbReference>
<gene>
    <name evidence="3" type="ORF">I7412_20500</name>
</gene>